<evidence type="ECO:0000256" key="1">
    <source>
        <dbReference type="SAM" id="Phobius"/>
    </source>
</evidence>
<dbReference type="EMBL" id="QJJV01000009">
    <property type="protein sequence ID" value="PXX15774.1"/>
    <property type="molecule type" value="Genomic_DNA"/>
</dbReference>
<keyword evidence="5" id="KW-1185">Reference proteome</keyword>
<name>A0AAQ1GIX1_9BURK</name>
<gene>
    <name evidence="2" type="ORF">C7400_109109</name>
    <name evidence="3" type="ORF">SAMN05216550_113109</name>
</gene>
<comment type="caution">
    <text evidence="3">The sequence shown here is derived from an EMBL/GenBank/DDBJ whole genome shotgun (WGS) entry which is preliminary data.</text>
</comment>
<evidence type="ECO:0000313" key="2">
    <source>
        <dbReference type="EMBL" id="PXX15774.1"/>
    </source>
</evidence>
<dbReference type="Proteomes" id="UP000183529">
    <property type="component" value="Unassembled WGS sequence"/>
</dbReference>
<keyword evidence="1" id="KW-0472">Membrane</keyword>
<feature type="transmembrane region" description="Helical" evidence="1">
    <location>
        <begin position="60"/>
        <end position="87"/>
    </location>
</feature>
<protein>
    <submittedName>
        <fullName evidence="3">Uncharacterized protein</fullName>
    </submittedName>
</protein>
<accession>A0AAQ1GIX1</accession>
<organism evidence="3 4">
    <name type="scientific">Paraburkholderia tropica</name>
    <dbReference type="NCBI Taxonomy" id="92647"/>
    <lineage>
        <taxon>Bacteria</taxon>
        <taxon>Pseudomonadati</taxon>
        <taxon>Pseudomonadota</taxon>
        <taxon>Betaproteobacteria</taxon>
        <taxon>Burkholderiales</taxon>
        <taxon>Burkholderiaceae</taxon>
        <taxon>Paraburkholderia</taxon>
    </lineage>
</organism>
<dbReference type="AlphaFoldDB" id="A0AAQ1GIX1"/>
<dbReference type="Proteomes" id="UP000247515">
    <property type="component" value="Unassembled WGS sequence"/>
</dbReference>
<keyword evidence="1" id="KW-0812">Transmembrane</keyword>
<evidence type="ECO:0000313" key="5">
    <source>
        <dbReference type="Proteomes" id="UP000247515"/>
    </source>
</evidence>
<proteinExistence type="predicted"/>
<dbReference type="RefSeq" id="WP_124263213.1">
    <property type="nucleotide sequence ID" value="NZ_CADFGN010000001.1"/>
</dbReference>
<reference evidence="3 4" key="1">
    <citation type="submission" date="2016-10" db="EMBL/GenBank/DDBJ databases">
        <authorList>
            <person name="Varghese N."/>
            <person name="Submissions S."/>
        </authorList>
    </citation>
    <scope>NUCLEOTIDE SEQUENCE [LARGE SCALE GENOMIC DNA]</scope>
    <source>
        <strain evidence="3 4">LMG 22274</strain>
    </source>
</reference>
<sequence length="89" mass="10067">MIALKVAVFRSVSLVCIALNRVLIVGAGQCHNAPADLQRESAMKRESRNRRQRFLHDLKWIAILWGIGFGATVLLTLPFHFLVMAMIHK</sequence>
<reference evidence="2 5" key="2">
    <citation type="submission" date="2018-05" db="EMBL/GenBank/DDBJ databases">
        <title>Genomic Encyclopedia of Type Strains, Phase IV (KMG-V): Genome sequencing to study the core and pangenomes of soil and plant-associated prokaryotes.</title>
        <authorList>
            <person name="Whitman W."/>
        </authorList>
    </citation>
    <scope>NUCLEOTIDE SEQUENCE [LARGE SCALE GENOMIC DNA]</scope>
    <source>
        <strain evidence="2 5">SIr-6563</strain>
    </source>
</reference>
<keyword evidence="1" id="KW-1133">Transmembrane helix</keyword>
<evidence type="ECO:0000313" key="4">
    <source>
        <dbReference type="Proteomes" id="UP000183529"/>
    </source>
</evidence>
<evidence type="ECO:0000313" key="3">
    <source>
        <dbReference type="EMBL" id="SEK01924.1"/>
    </source>
</evidence>
<dbReference type="EMBL" id="FNZM01000013">
    <property type="protein sequence ID" value="SEK01924.1"/>
    <property type="molecule type" value="Genomic_DNA"/>
</dbReference>